<dbReference type="SUPFAM" id="SSF51556">
    <property type="entry name" value="Metallo-dependent hydrolases"/>
    <property type="match status" value="1"/>
</dbReference>
<evidence type="ECO:0000256" key="7">
    <source>
        <dbReference type="ARBA" id="ARBA00022793"/>
    </source>
</evidence>
<keyword evidence="9" id="KW-0456">Lyase</keyword>
<evidence type="ECO:0000256" key="2">
    <source>
        <dbReference type="ARBA" id="ARBA00005871"/>
    </source>
</evidence>
<dbReference type="EC" id="4.1.1.45" evidence="4"/>
<evidence type="ECO:0000256" key="8">
    <source>
        <dbReference type="ARBA" id="ARBA00022833"/>
    </source>
</evidence>
<sequence length="364" mass="38645">MDTRVSGDRAGAVDVHAHYFGIDLGSRLNSRPDDRWPILVPGTDGGGVLMLGDQLFRRVRSVLWDVDERVAELDRAGVAVQVISPVPITLAYWADRRAAVDYARASNDSIADAVRRGGGRLEGLGTLPLPHVGSAVAELHRAVADLGLRGVEIGSQVGEFDLDAPELWPLFEAAQELGAAILIHPTDGGGGVLRRSGQPYDFGLGMITDTAIAATALVFGGVLERYPRLRIALAHGCGTFAWAYPRLRLGASIFDAVDPAHADRLVSSLWVDSLVFDHRSLRVLADRFGGDHLLLGTDHPFIPGQLEGAAAFVDAAASSGALTREQARGLHRHNGLAFLGMVADEITTLRRPASSCPAGAGGRP</sequence>
<dbReference type="InterPro" id="IPR032465">
    <property type="entry name" value="ACMSD"/>
</dbReference>
<keyword evidence="6" id="KW-0479">Metal-binding</keyword>
<comment type="similarity">
    <text evidence="2">Belongs to the metallo-dependent hydrolases superfamily. ACMSD family.</text>
</comment>
<dbReference type="PANTHER" id="PTHR21240">
    <property type="entry name" value="2-AMINO-3-CARBOXYLMUCONATE-6-SEMIALDEHYDE DECARBOXYLASE"/>
    <property type="match status" value="1"/>
</dbReference>
<evidence type="ECO:0000313" key="12">
    <source>
        <dbReference type="EMBL" id="QHN34917.1"/>
    </source>
</evidence>
<dbReference type="Pfam" id="PF04909">
    <property type="entry name" value="Amidohydro_2"/>
    <property type="match status" value="1"/>
</dbReference>
<dbReference type="PANTHER" id="PTHR21240:SF27">
    <property type="entry name" value="2-AMINO-3-CARBOXYMUCONATE-6-SEMIALDEHYDE DECARBOXYLASE"/>
    <property type="match status" value="1"/>
</dbReference>
<keyword evidence="8" id="KW-0862">Zinc</keyword>
<comment type="subunit">
    <text evidence="3">Monomer.</text>
</comment>
<evidence type="ECO:0000256" key="10">
    <source>
        <dbReference type="ARBA" id="ARBA00031120"/>
    </source>
</evidence>
<evidence type="ECO:0000256" key="1">
    <source>
        <dbReference type="ARBA" id="ARBA00005079"/>
    </source>
</evidence>
<evidence type="ECO:0000313" key="13">
    <source>
        <dbReference type="Proteomes" id="UP001059836"/>
    </source>
</evidence>
<dbReference type="Gene3D" id="3.20.20.140">
    <property type="entry name" value="Metal-dependent hydrolases"/>
    <property type="match status" value="1"/>
</dbReference>
<dbReference type="Proteomes" id="UP001059836">
    <property type="component" value="Chromosome"/>
</dbReference>
<keyword evidence="13" id="KW-1185">Reference proteome</keyword>
<name>A0ABX6IGE2_9ACTN</name>
<evidence type="ECO:0000256" key="6">
    <source>
        <dbReference type="ARBA" id="ARBA00022723"/>
    </source>
</evidence>
<proteinExistence type="inferred from homology"/>
<feature type="domain" description="Amidohydrolase-related" evidence="11">
    <location>
        <begin position="13"/>
        <end position="340"/>
    </location>
</feature>
<dbReference type="InterPro" id="IPR032466">
    <property type="entry name" value="Metal_Hydrolase"/>
</dbReference>
<comment type="pathway">
    <text evidence="1">Secondary metabolite metabolism; quinolate metabolism.</text>
</comment>
<evidence type="ECO:0000256" key="5">
    <source>
        <dbReference type="ARBA" id="ARBA00021214"/>
    </source>
</evidence>
<dbReference type="InterPro" id="IPR006680">
    <property type="entry name" value="Amidohydro-rel"/>
</dbReference>
<evidence type="ECO:0000259" key="11">
    <source>
        <dbReference type="Pfam" id="PF04909"/>
    </source>
</evidence>
<evidence type="ECO:0000256" key="3">
    <source>
        <dbReference type="ARBA" id="ARBA00011245"/>
    </source>
</evidence>
<evidence type="ECO:0000256" key="9">
    <source>
        <dbReference type="ARBA" id="ARBA00023239"/>
    </source>
</evidence>
<evidence type="ECO:0000256" key="4">
    <source>
        <dbReference type="ARBA" id="ARBA00012365"/>
    </source>
</evidence>
<gene>
    <name evidence="12" type="ORF">GII31_08425</name>
</gene>
<dbReference type="EMBL" id="CP045809">
    <property type="protein sequence ID" value="QHN34917.1"/>
    <property type="molecule type" value="Genomic_DNA"/>
</dbReference>
<dbReference type="RefSeq" id="WP_213248553.1">
    <property type="nucleotide sequence ID" value="NZ_CP045806.1"/>
</dbReference>
<organism evidence="12 13">
    <name type="scientific">Gordonia pseudamarae</name>
    <dbReference type="NCBI Taxonomy" id="2831662"/>
    <lineage>
        <taxon>Bacteria</taxon>
        <taxon>Bacillati</taxon>
        <taxon>Actinomycetota</taxon>
        <taxon>Actinomycetes</taxon>
        <taxon>Mycobacteriales</taxon>
        <taxon>Gordoniaceae</taxon>
        <taxon>Gordonia</taxon>
    </lineage>
</organism>
<keyword evidence="7" id="KW-0210">Decarboxylase</keyword>
<protein>
    <recommendedName>
        <fullName evidence="5">2-amino-3-carboxymuconate-6-semialdehyde decarboxylase</fullName>
        <ecNumber evidence="4">4.1.1.45</ecNumber>
    </recommendedName>
    <alternativeName>
        <fullName evidence="10">Picolinate carboxylase</fullName>
    </alternativeName>
</protein>
<accession>A0ABX6IGE2</accession>
<reference evidence="12" key="1">
    <citation type="journal article" date="2021" name="Nat. Microbiol.">
        <title>Cocultivation of an ultrasmall environmental parasitic bacterium with lytic ability against bacteria associated with wastewater foams.</title>
        <authorList>
            <person name="Batinovic S."/>
            <person name="Rose J.J.A."/>
            <person name="Ratcliffe J."/>
            <person name="Seviour R.J."/>
            <person name="Petrovski S."/>
        </authorList>
    </citation>
    <scope>NUCLEOTIDE SEQUENCE</scope>
    <source>
        <strain evidence="12">CON9</strain>
    </source>
</reference>